<dbReference type="PIRSF" id="PIRSF000137">
    <property type="entry name" value="Alcohol_oxidase"/>
    <property type="match status" value="1"/>
</dbReference>
<feature type="active site" description="Proton acceptor" evidence="6">
    <location>
        <position position="573"/>
    </location>
</feature>
<feature type="domain" description="Glucose-methanol-choline oxidoreductase N-terminal" evidence="11">
    <location>
        <begin position="300"/>
        <end position="314"/>
    </location>
</feature>
<proteinExistence type="inferred from homology"/>
<feature type="binding site" evidence="7">
    <location>
        <begin position="529"/>
        <end position="530"/>
    </location>
    <ligand>
        <name>FAD</name>
        <dbReference type="ChEBI" id="CHEBI:57692"/>
    </ligand>
</feature>
<keyword evidence="3 8" id="KW-0285">Flavoprotein</keyword>
<keyword evidence="5" id="KW-0560">Oxidoreductase</keyword>
<dbReference type="Pfam" id="PF00732">
    <property type="entry name" value="GMC_oxred_N"/>
    <property type="match status" value="1"/>
</dbReference>
<evidence type="ECO:0000313" key="13">
    <source>
        <dbReference type="Proteomes" id="UP000030706"/>
    </source>
</evidence>
<dbReference type="Gene3D" id="4.10.450.10">
    <property type="entry name" value="Glucose Oxidase, domain 2"/>
    <property type="match status" value="1"/>
</dbReference>
<dbReference type="InterPro" id="IPR000172">
    <property type="entry name" value="GMC_OxRdtase_N"/>
</dbReference>
<dbReference type="Pfam" id="PF05199">
    <property type="entry name" value="GMC_oxred_C"/>
    <property type="match status" value="1"/>
</dbReference>
<feature type="binding site" evidence="7">
    <location>
        <position position="111"/>
    </location>
    <ligand>
        <name>FAD</name>
        <dbReference type="ChEBI" id="CHEBI:57692"/>
    </ligand>
</feature>
<feature type="signal peptide" evidence="9">
    <location>
        <begin position="1"/>
        <end position="20"/>
    </location>
</feature>
<dbReference type="PROSITE" id="PS00623">
    <property type="entry name" value="GMC_OXRED_1"/>
    <property type="match status" value="1"/>
</dbReference>
<dbReference type="GO" id="GO:0016614">
    <property type="term" value="F:oxidoreductase activity, acting on CH-OH group of donors"/>
    <property type="evidence" value="ECO:0007669"/>
    <property type="project" value="InterPro"/>
</dbReference>
<evidence type="ECO:0000256" key="7">
    <source>
        <dbReference type="PIRSR" id="PIRSR000137-2"/>
    </source>
</evidence>
<dbReference type="AlphaFoldDB" id="A0A074X4M9"/>
<protein>
    <submittedName>
        <fullName evidence="12">Putative glucose oxidase</fullName>
    </submittedName>
</protein>
<keyword evidence="9" id="KW-0732">Signal</keyword>
<sequence length="596" mass="64640">MLHLAGIVCVVSALLPPAQATATQDLIFDYVIIGGGTAGTVLANRLSENKSVSVALIEAGGSALENPLARTIYGDCPACNTDLDWQYTTVPQQHLNGSVKPYHAGKCLGGTSNLNGWTYLRPAMQEYQTWEAVGNSGWTWRSILHYFRKSENLQIPPESQQAQGATYNAGYHGFDGPLDIAWPPLLNVGAFGKALNQTWQSLGFEWNQDPNTGTLPGLFLKPSEYNLDQGAIREDGNRAYLAPIANRTNLKVFTYTTALKLELKQDSSSKSMIATGVDVVTAYGEEKTINAAREIILSLGTVRTPTLLEASGIGNSKILANASIPVKVDLPGVGLHMQDQINYNIAFNTSITNNFTYDLTNIPTYAFVTAHDLFGANTSSILTSLRHSIPSYAAEIAARSNGATTPSAERARLYARVDLLSNPFVPIGELILQPTFAAFWQTLPLSSGEVHINATNPAKPLINPNWFQFDFDFQVQVALVKFARKLYATPPLSSFLDPVETNPGFDVLPENATERQYRGFFNTSGAAVWHGVGTAGMMDRKLGGVVDKEMIVYGVSNLRVVDASAIPFEVNGHPTSIVYAMAEKAADLIKGKWKGV</sequence>
<dbReference type="Proteomes" id="UP000030706">
    <property type="component" value="Unassembled WGS sequence"/>
</dbReference>
<evidence type="ECO:0000313" key="12">
    <source>
        <dbReference type="EMBL" id="KEQ78714.1"/>
    </source>
</evidence>
<evidence type="ECO:0000256" key="4">
    <source>
        <dbReference type="ARBA" id="ARBA00022827"/>
    </source>
</evidence>
<feature type="domain" description="Glucose-methanol-choline oxidoreductase N-terminal" evidence="10">
    <location>
        <begin position="105"/>
        <end position="128"/>
    </location>
</feature>
<keyword evidence="13" id="KW-1185">Reference proteome</keyword>
<feature type="chain" id="PRO_5001703453" evidence="9">
    <location>
        <begin position="21"/>
        <end position="596"/>
    </location>
</feature>
<name>A0A074X4M9_AURPU</name>
<dbReference type="InterPro" id="IPR036188">
    <property type="entry name" value="FAD/NAD-bd_sf"/>
</dbReference>
<evidence type="ECO:0000259" key="10">
    <source>
        <dbReference type="PROSITE" id="PS00623"/>
    </source>
</evidence>
<evidence type="ECO:0000256" key="1">
    <source>
        <dbReference type="ARBA" id="ARBA00001974"/>
    </source>
</evidence>
<dbReference type="SUPFAM" id="SSF51905">
    <property type="entry name" value="FAD/NAD(P)-binding domain"/>
    <property type="match status" value="1"/>
</dbReference>
<dbReference type="InterPro" id="IPR027424">
    <property type="entry name" value="Glucose_Oxidase_domain_2"/>
</dbReference>
<dbReference type="PANTHER" id="PTHR11552">
    <property type="entry name" value="GLUCOSE-METHANOL-CHOLINE GMC OXIDOREDUCTASE"/>
    <property type="match status" value="1"/>
</dbReference>
<dbReference type="RefSeq" id="XP_029754901.1">
    <property type="nucleotide sequence ID" value="XM_029902299.1"/>
</dbReference>
<keyword evidence="4 7" id="KW-0274">FAD</keyword>
<dbReference type="SUPFAM" id="SSF54373">
    <property type="entry name" value="FAD-linked reductases, C-terminal domain"/>
    <property type="match status" value="1"/>
</dbReference>
<evidence type="ECO:0000259" key="11">
    <source>
        <dbReference type="PROSITE" id="PS00624"/>
    </source>
</evidence>
<evidence type="ECO:0000256" key="5">
    <source>
        <dbReference type="ARBA" id="ARBA00023002"/>
    </source>
</evidence>
<gene>
    <name evidence="12" type="ORF">M438DRAFT_307438</name>
</gene>
<dbReference type="PROSITE" id="PS00624">
    <property type="entry name" value="GMC_OXRED_2"/>
    <property type="match status" value="1"/>
</dbReference>
<dbReference type="STRING" id="1043002.A0A074X4M9"/>
<dbReference type="Gene3D" id="3.50.50.60">
    <property type="entry name" value="FAD/NAD(P)-binding domain"/>
    <property type="match status" value="1"/>
</dbReference>
<reference evidence="12 13" key="1">
    <citation type="journal article" date="2014" name="BMC Genomics">
        <title>Genome sequencing of four Aureobasidium pullulans varieties: biotechnological potential, stress tolerance, and description of new species.</title>
        <authorList>
            <person name="Gostin Ar C."/>
            <person name="Ohm R.A."/>
            <person name="Kogej T."/>
            <person name="Sonjak S."/>
            <person name="Turk M."/>
            <person name="Zajc J."/>
            <person name="Zalar P."/>
            <person name="Grube M."/>
            <person name="Sun H."/>
            <person name="Han J."/>
            <person name="Sharma A."/>
            <person name="Chiniquy J."/>
            <person name="Ngan C.Y."/>
            <person name="Lipzen A."/>
            <person name="Barry K."/>
            <person name="Grigoriev I.V."/>
            <person name="Gunde-Cimerman N."/>
        </authorList>
    </citation>
    <scope>NUCLEOTIDE SEQUENCE [LARGE SCALE GENOMIC DNA]</scope>
    <source>
        <strain evidence="12 13">EXF-150</strain>
    </source>
</reference>
<dbReference type="HOGENOM" id="CLU_002865_6_1_1"/>
<feature type="active site" description="Proton donor" evidence="6">
    <location>
        <position position="530"/>
    </location>
</feature>
<dbReference type="EMBL" id="KL585015">
    <property type="protein sequence ID" value="KEQ78714.1"/>
    <property type="molecule type" value="Genomic_DNA"/>
</dbReference>
<evidence type="ECO:0000256" key="8">
    <source>
        <dbReference type="RuleBase" id="RU003968"/>
    </source>
</evidence>
<dbReference type="InterPro" id="IPR007867">
    <property type="entry name" value="GMC_OxRtase_C"/>
</dbReference>
<comment type="similarity">
    <text evidence="2 8">Belongs to the GMC oxidoreductase family.</text>
</comment>
<dbReference type="GO" id="GO:0050660">
    <property type="term" value="F:flavin adenine dinucleotide binding"/>
    <property type="evidence" value="ECO:0007669"/>
    <property type="project" value="InterPro"/>
</dbReference>
<evidence type="ECO:0000256" key="3">
    <source>
        <dbReference type="ARBA" id="ARBA00022630"/>
    </source>
</evidence>
<evidence type="ECO:0000256" key="6">
    <source>
        <dbReference type="PIRSR" id="PIRSR000137-1"/>
    </source>
</evidence>
<evidence type="ECO:0000256" key="9">
    <source>
        <dbReference type="SAM" id="SignalP"/>
    </source>
</evidence>
<accession>A0A074X4M9</accession>
<evidence type="ECO:0000256" key="2">
    <source>
        <dbReference type="ARBA" id="ARBA00010790"/>
    </source>
</evidence>
<dbReference type="OrthoDB" id="269227at2759"/>
<dbReference type="Gene3D" id="3.30.560.10">
    <property type="entry name" value="Glucose Oxidase, domain 3"/>
    <property type="match status" value="1"/>
</dbReference>
<dbReference type="GeneID" id="40744605"/>
<comment type="cofactor">
    <cofactor evidence="1 7">
        <name>FAD</name>
        <dbReference type="ChEBI" id="CHEBI:57692"/>
    </cofactor>
</comment>
<dbReference type="InterPro" id="IPR012132">
    <property type="entry name" value="GMC_OxRdtase"/>
</dbReference>
<organism evidence="12 13">
    <name type="scientific">Aureobasidium pullulans EXF-150</name>
    <dbReference type="NCBI Taxonomy" id="1043002"/>
    <lineage>
        <taxon>Eukaryota</taxon>
        <taxon>Fungi</taxon>
        <taxon>Dikarya</taxon>
        <taxon>Ascomycota</taxon>
        <taxon>Pezizomycotina</taxon>
        <taxon>Dothideomycetes</taxon>
        <taxon>Dothideomycetidae</taxon>
        <taxon>Dothideales</taxon>
        <taxon>Saccotheciaceae</taxon>
        <taxon>Aureobasidium</taxon>
    </lineage>
</organism>
<dbReference type="PANTHER" id="PTHR11552:SF201">
    <property type="entry name" value="GLUCOSE-METHANOL-CHOLINE OXIDOREDUCTASE N-TERMINAL DOMAIN-CONTAINING PROTEIN"/>
    <property type="match status" value="1"/>
</dbReference>